<sequence length="104" mass="11796">MTTHTRFSLARWEGISCDAYDESDVDNTPRPVITYQPGSCVPKISLPIFGLSSYKFKGSMWHPNGEYDSQHTSSLLEAADNWLRLVGVKLPDYLFFASHGARRR</sequence>
<gene>
    <name evidence="1" type="ORF">IEQ34_022922</name>
</gene>
<dbReference type="EMBL" id="JAGFBR010000019">
    <property type="protein sequence ID" value="KAH0449122.1"/>
    <property type="molecule type" value="Genomic_DNA"/>
</dbReference>
<dbReference type="Pfam" id="PF05623">
    <property type="entry name" value="DUF789"/>
    <property type="match status" value="1"/>
</dbReference>
<dbReference type="InterPro" id="IPR008507">
    <property type="entry name" value="DUF789"/>
</dbReference>
<evidence type="ECO:0000313" key="2">
    <source>
        <dbReference type="Proteomes" id="UP000775213"/>
    </source>
</evidence>
<dbReference type="PANTHER" id="PTHR31343">
    <property type="entry name" value="T15D22.8"/>
    <property type="match status" value="1"/>
</dbReference>
<reference evidence="1 2" key="1">
    <citation type="journal article" date="2021" name="Hortic Res">
        <title>Chromosome-scale assembly of the Dendrobium chrysotoxum genome enhances the understanding of orchid evolution.</title>
        <authorList>
            <person name="Zhang Y."/>
            <person name="Zhang G.Q."/>
            <person name="Zhang D."/>
            <person name="Liu X.D."/>
            <person name="Xu X.Y."/>
            <person name="Sun W.H."/>
            <person name="Yu X."/>
            <person name="Zhu X."/>
            <person name="Wang Z.W."/>
            <person name="Zhao X."/>
            <person name="Zhong W.Y."/>
            <person name="Chen H."/>
            <person name="Yin W.L."/>
            <person name="Huang T."/>
            <person name="Niu S.C."/>
            <person name="Liu Z.J."/>
        </authorList>
    </citation>
    <scope>NUCLEOTIDE SEQUENCE [LARGE SCALE GENOMIC DNA]</scope>
    <source>
        <strain evidence="1">Lindl</strain>
    </source>
</reference>
<name>A0AAV7G0D1_DENCH</name>
<protein>
    <submittedName>
        <fullName evidence="1">Uncharacterized protein</fullName>
    </submittedName>
</protein>
<evidence type="ECO:0000313" key="1">
    <source>
        <dbReference type="EMBL" id="KAH0449122.1"/>
    </source>
</evidence>
<keyword evidence="2" id="KW-1185">Reference proteome</keyword>
<dbReference type="Proteomes" id="UP000775213">
    <property type="component" value="Unassembled WGS sequence"/>
</dbReference>
<proteinExistence type="predicted"/>
<dbReference type="AlphaFoldDB" id="A0AAV7G0D1"/>
<accession>A0AAV7G0D1</accession>
<dbReference type="PANTHER" id="PTHR31343:SF42">
    <property type="entry name" value="T15D22.8"/>
    <property type="match status" value="1"/>
</dbReference>
<organism evidence="1 2">
    <name type="scientific">Dendrobium chrysotoxum</name>
    <name type="common">Orchid</name>
    <dbReference type="NCBI Taxonomy" id="161865"/>
    <lineage>
        <taxon>Eukaryota</taxon>
        <taxon>Viridiplantae</taxon>
        <taxon>Streptophyta</taxon>
        <taxon>Embryophyta</taxon>
        <taxon>Tracheophyta</taxon>
        <taxon>Spermatophyta</taxon>
        <taxon>Magnoliopsida</taxon>
        <taxon>Liliopsida</taxon>
        <taxon>Asparagales</taxon>
        <taxon>Orchidaceae</taxon>
        <taxon>Epidendroideae</taxon>
        <taxon>Malaxideae</taxon>
        <taxon>Dendrobiinae</taxon>
        <taxon>Dendrobium</taxon>
    </lineage>
</organism>
<comment type="caution">
    <text evidence="1">The sequence shown here is derived from an EMBL/GenBank/DDBJ whole genome shotgun (WGS) entry which is preliminary data.</text>
</comment>